<keyword evidence="1" id="KW-0732">Signal</keyword>
<proteinExistence type="predicted"/>
<dbReference type="Gene3D" id="3.40.1260.10">
    <property type="entry name" value="DsrEFH-like"/>
    <property type="match status" value="1"/>
</dbReference>
<dbReference type="EMBL" id="QLII01000001">
    <property type="protein sequence ID" value="RAI78610.1"/>
    <property type="molecule type" value="Genomic_DNA"/>
</dbReference>
<dbReference type="RefSeq" id="WP_111350595.1">
    <property type="nucleotide sequence ID" value="NZ_QLII01000001.1"/>
</dbReference>
<dbReference type="SUPFAM" id="SSF75169">
    <property type="entry name" value="DsrEFH-like"/>
    <property type="match status" value="1"/>
</dbReference>
<evidence type="ECO:0000313" key="2">
    <source>
        <dbReference type="EMBL" id="RAI78610.1"/>
    </source>
</evidence>
<keyword evidence="3" id="KW-1185">Reference proteome</keyword>
<sequence length="152" mass="17333">MKNFPYLFLLAFLTALVPAMAQTNETGTFHGAQPTKERYHAVYQLNTGDTSVIRHALANIQNSLNDPRLKGKLDIELVVYSGAFVTYQKGKAYFEKELQNLQKQGVILAMCENTMKMRKLSRDEMYPFISYVPTANGELIIRQQEGWAIIRP</sequence>
<accession>A0A327NT95</accession>
<dbReference type="InterPro" id="IPR003787">
    <property type="entry name" value="Sulphur_relay_DsrE/F-like"/>
</dbReference>
<dbReference type="AlphaFoldDB" id="A0A327NT95"/>
<dbReference type="Pfam" id="PF02635">
    <property type="entry name" value="DsrE"/>
    <property type="match status" value="1"/>
</dbReference>
<comment type="caution">
    <text evidence="2">The sequence shown here is derived from an EMBL/GenBank/DDBJ whole genome shotgun (WGS) entry which is preliminary data.</text>
</comment>
<feature type="chain" id="PRO_5016287567" evidence="1">
    <location>
        <begin position="22"/>
        <end position="152"/>
    </location>
</feature>
<reference evidence="2 3" key="1">
    <citation type="submission" date="2018-06" db="EMBL/GenBank/DDBJ databases">
        <title>Spirosoma sp. HMF3257 Genome sequencing and assembly.</title>
        <authorList>
            <person name="Kang H."/>
            <person name="Cha I."/>
            <person name="Kim H."/>
            <person name="Kang J."/>
            <person name="Joh K."/>
        </authorList>
    </citation>
    <scope>NUCLEOTIDE SEQUENCE [LARGE SCALE GENOMIC DNA]</scope>
    <source>
        <strain evidence="2 3">HMF3257</strain>
    </source>
</reference>
<name>A0A327NT95_9BACT</name>
<feature type="signal peptide" evidence="1">
    <location>
        <begin position="1"/>
        <end position="21"/>
    </location>
</feature>
<gene>
    <name evidence="2" type="ORF">HMF3257_25690</name>
</gene>
<organism evidence="2 3">
    <name type="scientific">Spirosoma telluris</name>
    <dbReference type="NCBI Taxonomy" id="2183553"/>
    <lineage>
        <taxon>Bacteria</taxon>
        <taxon>Pseudomonadati</taxon>
        <taxon>Bacteroidota</taxon>
        <taxon>Cytophagia</taxon>
        <taxon>Cytophagales</taxon>
        <taxon>Cytophagaceae</taxon>
        <taxon>Spirosoma</taxon>
    </lineage>
</organism>
<dbReference type="PANTHER" id="PTHR37691">
    <property type="entry name" value="BLR3518 PROTEIN"/>
    <property type="match status" value="1"/>
</dbReference>
<protein>
    <submittedName>
        <fullName evidence="2">Uncharacterized protein</fullName>
    </submittedName>
</protein>
<evidence type="ECO:0000313" key="3">
    <source>
        <dbReference type="Proteomes" id="UP000249016"/>
    </source>
</evidence>
<evidence type="ECO:0000256" key="1">
    <source>
        <dbReference type="SAM" id="SignalP"/>
    </source>
</evidence>
<dbReference type="Proteomes" id="UP000249016">
    <property type="component" value="Unassembled WGS sequence"/>
</dbReference>
<dbReference type="InterPro" id="IPR027396">
    <property type="entry name" value="DsrEFH-like"/>
</dbReference>
<dbReference type="OrthoDB" id="678766at2"/>
<dbReference type="PANTHER" id="PTHR37691:SF1">
    <property type="entry name" value="BLR3518 PROTEIN"/>
    <property type="match status" value="1"/>
</dbReference>